<feature type="domain" description="TauD/TfdA-like" evidence="5">
    <location>
        <begin position="24"/>
        <end position="310"/>
    </location>
</feature>
<evidence type="ECO:0000256" key="1">
    <source>
        <dbReference type="ARBA" id="ARBA00001954"/>
    </source>
</evidence>
<keyword evidence="2" id="KW-0560">Oxidoreductase</keyword>
<dbReference type="Gene3D" id="3.60.130.10">
    <property type="entry name" value="Clavaminate synthase-like"/>
    <property type="match status" value="1"/>
</dbReference>
<evidence type="ECO:0000256" key="4">
    <source>
        <dbReference type="ARBA" id="ARBA00023194"/>
    </source>
</evidence>
<keyword evidence="3" id="KW-0408">Iron</keyword>
<evidence type="ECO:0000256" key="2">
    <source>
        <dbReference type="ARBA" id="ARBA00023002"/>
    </source>
</evidence>
<dbReference type="RefSeq" id="WP_378059886.1">
    <property type="nucleotide sequence ID" value="NZ_JBHSIS010000020.1"/>
</dbReference>
<evidence type="ECO:0000313" key="7">
    <source>
        <dbReference type="Proteomes" id="UP001595859"/>
    </source>
</evidence>
<dbReference type="GO" id="GO:0051213">
    <property type="term" value="F:dioxygenase activity"/>
    <property type="evidence" value="ECO:0007669"/>
    <property type="project" value="UniProtKB-KW"/>
</dbReference>
<keyword evidence="4" id="KW-0045">Antibiotic biosynthesis</keyword>
<sequence>MNETLMERETEGGTTRVAFDATGPVEQLRERVAEVLADTGVVLLRGLGVGSPERFHEVVAHFGEPLTSYRGGNTPRSKVADGIFTSTEYPPEYEISLHNELSYAGEWPRRLFFCCLVEPAGGGATPVCDGRALLAALDPAVRERFTARGVTYRQHLHGGFGLGKSWQQTFETGDRAEVERFLTDAGLRFSWTEDGGLRTAATRPAVRIAPATGETVWFNQADQWHPSNLPPAEREALLELYDDEADLPHSVTYGDGTPIPPADLDAVRAAAKQHELARPWRRGDVMIVENMLALHGRHSFTGDRRVLVAMTV</sequence>
<accession>A0ABV9S9G2</accession>
<dbReference type="InterPro" id="IPR003819">
    <property type="entry name" value="TauD/TfdA-like"/>
</dbReference>
<dbReference type="InterPro" id="IPR042098">
    <property type="entry name" value="TauD-like_sf"/>
</dbReference>
<reference evidence="7" key="1">
    <citation type="journal article" date="2019" name="Int. J. Syst. Evol. Microbiol.">
        <title>The Global Catalogue of Microorganisms (GCM) 10K type strain sequencing project: providing services to taxonomists for standard genome sequencing and annotation.</title>
        <authorList>
            <consortium name="The Broad Institute Genomics Platform"/>
            <consortium name="The Broad Institute Genome Sequencing Center for Infectious Disease"/>
            <person name="Wu L."/>
            <person name="Ma J."/>
        </authorList>
    </citation>
    <scope>NUCLEOTIDE SEQUENCE [LARGE SCALE GENOMIC DNA]</scope>
    <source>
        <strain evidence="7">ZS-22-S1</strain>
    </source>
</reference>
<protein>
    <submittedName>
        <fullName evidence="6">TauD/TfdA family dioxygenase</fullName>
    </submittedName>
</protein>
<evidence type="ECO:0000259" key="5">
    <source>
        <dbReference type="Pfam" id="PF02668"/>
    </source>
</evidence>
<dbReference type="Pfam" id="PF02668">
    <property type="entry name" value="TauD"/>
    <property type="match status" value="1"/>
</dbReference>
<dbReference type="EMBL" id="JBHSIS010000020">
    <property type="protein sequence ID" value="MFC4857847.1"/>
    <property type="molecule type" value="Genomic_DNA"/>
</dbReference>
<comment type="cofactor">
    <cofactor evidence="1">
        <name>Fe(2+)</name>
        <dbReference type="ChEBI" id="CHEBI:29033"/>
    </cofactor>
</comment>
<organism evidence="6 7">
    <name type="scientific">Actinophytocola glycyrrhizae</name>
    <dbReference type="NCBI Taxonomy" id="2044873"/>
    <lineage>
        <taxon>Bacteria</taxon>
        <taxon>Bacillati</taxon>
        <taxon>Actinomycetota</taxon>
        <taxon>Actinomycetes</taxon>
        <taxon>Pseudonocardiales</taxon>
        <taxon>Pseudonocardiaceae</taxon>
    </lineage>
</organism>
<dbReference type="SUPFAM" id="SSF51197">
    <property type="entry name" value="Clavaminate synthase-like"/>
    <property type="match status" value="1"/>
</dbReference>
<name>A0ABV9S9G2_9PSEU</name>
<comment type="caution">
    <text evidence="6">The sequence shown here is derived from an EMBL/GenBank/DDBJ whole genome shotgun (WGS) entry which is preliminary data.</text>
</comment>
<dbReference type="Proteomes" id="UP001595859">
    <property type="component" value="Unassembled WGS sequence"/>
</dbReference>
<dbReference type="InterPro" id="IPR050411">
    <property type="entry name" value="AlphaKG_dependent_hydroxylases"/>
</dbReference>
<proteinExistence type="predicted"/>
<evidence type="ECO:0000313" key="6">
    <source>
        <dbReference type="EMBL" id="MFC4857847.1"/>
    </source>
</evidence>
<keyword evidence="6" id="KW-0223">Dioxygenase</keyword>
<gene>
    <name evidence="6" type="ORF">ACFPCV_30470</name>
</gene>
<evidence type="ECO:0000256" key="3">
    <source>
        <dbReference type="ARBA" id="ARBA00023004"/>
    </source>
</evidence>
<dbReference type="PANTHER" id="PTHR10696:SF56">
    <property type="entry name" value="TAUD_TFDA-LIKE DOMAIN-CONTAINING PROTEIN"/>
    <property type="match status" value="1"/>
</dbReference>
<dbReference type="PANTHER" id="PTHR10696">
    <property type="entry name" value="GAMMA-BUTYROBETAINE HYDROXYLASE-RELATED"/>
    <property type="match status" value="1"/>
</dbReference>
<keyword evidence="7" id="KW-1185">Reference proteome</keyword>